<feature type="non-terminal residue" evidence="2">
    <location>
        <position position="1"/>
    </location>
</feature>
<dbReference type="Pfam" id="PF00144">
    <property type="entry name" value="Beta-lactamase"/>
    <property type="match status" value="1"/>
</dbReference>
<name>X0VJ00_9ZZZZ</name>
<proteinExistence type="predicted"/>
<organism evidence="2">
    <name type="scientific">marine sediment metagenome</name>
    <dbReference type="NCBI Taxonomy" id="412755"/>
    <lineage>
        <taxon>unclassified sequences</taxon>
        <taxon>metagenomes</taxon>
        <taxon>ecological metagenomes</taxon>
    </lineage>
</organism>
<dbReference type="EMBL" id="BARS01022227">
    <property type="protein sequence ID" value="GAG12448.1"/>
    <property type="molecule type" value="Genomic_DNA"/>
</dbReference>
<accession>X0VJ00</accession>
<dbReference type="Gene3D" id="3.40.710.10">
    <property type="entry name" value="DD-peptidase/beta-lactamase superfamily"/>
    <property type="match status" value="1"/>
</dbReference>
<protein>
    <recommendedName>
        <fullName evidence="1">Beta-lactamase-related domain-containing protein</fullName>
    </recommendedName>
</protein>
<dbReference type="InterPro" id="IPR001466">
    <property type="entry name" value="Beta-lactam-related"/>
</dbReference>
<dbReference type="PANTHER" id="PTHR46825">
    <property type="entry name" value="D-ALANYL-D-ALANINE-CARBOXYPEPTIDASE/ENDOPEPTIDASE AMPH"/>
    <property type="match status" value="1"/>
</dbReference>
<evidence type="ECO:0000313" key="2">
    <source>
        <dbReference type="EMBL" id="GAG12448.1"/>
    </source>
</evidence>
<sequence length="137" mass="15520">VDNDYTNFDYDVCGDGGVFSSVIDLFKWNEALYTEKLVKQETIKEAFKPYVLNDGSVGDYGFGWSVNEIDSNKIVGHGGSWLGFRTHIIRDITNRHCVIILTNLGNRNGTALYNACYNILMGKPYLRIIKIEEEKGQ</sequence>
<reference evidence="2" key="1">
    <citation type="journal article" date="2014" name="Front. Microbiol.">
        <title>High frequency of phylogenetically diverse reductive dehalogenase-homologous genes in deep subseafloor sedimentary metagenomes.</title>
        <authorList>
            <person name="Kawai M."/>
            <person name="Futagami T."/>
            <person name="Toyoda A."/>
            <person name="Takaki Y."/>
            <person name="Nishi S."/>
            <person name="Hori S."/>
            <person name="Arai W."/>
            <person name="Tsubouchi T."/>
            <person name="Morono Y."/>
            <person name="Uchiyama I."/>
            <person name="Ito T."/>
            <person name="Fujiyama A."/>
            <person name="Inagaki F."/>
            <person name="Takami H."/>
        </authorList>
    </citation>
    <scope>NUCLEOTIDE SEQUENCE</scope>
    <source>
        <strain evidence="2">Expedition CK06-06</strain>
    </source>
</reference>
<gene>
    <name evidence="2" type="ORF">S01H1_35563</name>
</gene>
<dbReference type="AlphaFoldDB" id="X0VJ00"/>
<dbReference type="InterPro" id="IPR050491">
    <property type="entry name" value="AmpC-like"/>
</dbReference>
<dbReference type="InterPro" id="IPR012338">
    <property type="entry name" value="Beta-lactam/transpept-like"/>
</dbReference>
<evidence type="ECO:0000259" key="1">
    <source>
        <dbReference type="Pfam" id="PF00144"/>
    </source>
</evidence>
<dbReference type="PANTHER" id="PTHR46825:SF9">
    <property type="entry name" value="BETA-LACTAMASE-RELATED DOMAIN-CONTAINING PROTEIN"/>
    <property type="match status" value="1"/>
</dbReference>
<dbReference type="SUPFAM" id="SSF56601">
    <property type="entry name" value="beta-lactamase/transpeptidase-like"/>
    <property type="match status" value="1"/>
</dbReference>
<comment type="caution">
    <text evidence="2">The sequence shown here is derived from an EMBL/GenBank/DDBJ whole genome shotgun (WGS) entry which is preliminary data.</text>
</comment>
<feature type="domain" description="Beta-lactamase-related" evidence="1">
    <location>
        <begin position="10"/>
        <end position="112"/>
    </location>
</feature>